<organism evidence="4 5">
    <name type="scientific">Turnera subulata</name>
    <dbReference type="NCBI Taxonomy" id="218843"/>
    <lineage>
        <taxon>Eukaryota</taxon>
        <taxon>Viridiplantae</taxon>
        <taxon>Streptophyta</taxon>
        <taxon>Embryophyta</taxon>
        <taxon>Tracheophyta</taxon>
        <taxon>Spermatophyta</taxon>
        <taxon>Magnoliopsida</taxon>
        <taxon>eudicotyledons</taxon>
        <taxon>Gunneridae</taxon>
        <taxon>Pentapetalae</taxon>
        <taxon>rosids</taxon>
        <taxon>fabids</taxon>
        <taxon>Malpighiales</taxon>
        <taxon>Passifloraceae</taxon>
        <taxon>Turnera</taxon>
    </lineage>
</organism>
<accession>A0A9Q0FXP6</accession>
<keyword evidence="2" id="KW-0805">Transcription regulation</keyword>
<dbReference type="InterPro" id="IPR038538">
    <property type="entry name" value="MTERF_sf"/>
</dbReference>
<proteinExistence type="inferred from homology"/>
<dbReference type="Proteomes" id="UP001141552">
    <property type="component" value="Unassembled WGS sequence"/>
</dbReference>
<dbReference type="FunFam" id="1.25.70.10:FF:000001">
    <property type="entry name" value="Mitochondrial transcription termination factor-like"/>
    <property type="match status" value="1"/>
</dbReference>
<evidence type="ECO:0000256" key="3">
    <source>
        <dbReference type="ARBA" id="ARBA00022946"/>
    </source>
</evidence>
<keyword evidence="2" id="KW-0806">Transcription termination</keyword>
<dbReference type="Pfam" id="PF02536">
    <property type="entry name" value="mTERF"/>
    <property type="match status" value="3"/>
</dbReference>
<reference evidence="4" key="1">
    <citation type="submission" date="2022-02" db="EMBL/GenBank/DDBJ databases">
        <authorList>
            <person name="Henning P.M."/>
            <person name="McCubbin A.G."/>
            <person name="Shore J.S."/>
        </authorList>
    </citation>
    <scope>NUCLEOTIDE SEQUENCE</scope>
    <source>
        <strain evidence="4">F60SS</strain>
        <tissue evidence="4">Leaves</tissue>
    </source>
</reference>
<comment type="caution">
    <text evidence="4">The sequence shown here is derived from an EMBL/GenBank/DDBJ whole genome shotgun (WGS) entry which is preliminary data.</text>
</comment>
<evidence type="ECO:0000313" key="5">
    <source>
        <dbReference type="Proteomes" id="UP001141552"/>
    </source>
</evidence>
<dbReference type="EMBL" id="JAKUCV010003540">
    <property type="protein sequence ID" value="KAJ4838477.1"/>
    <property type="molecule type" value="Genomic_DNA"/>
</dbReference>
<sequence>MIRLFFPTLTRLRHQQKSLLTPTSAFICLYTTSSPKPVSDTIDPQSLTISYLQKACGLSLESATSASKKLLIVNKEKPDKVLSLLRSHGWVQTHIQKLITACPMLLSADLEGTLKPNLESFASLGFSSSSLAKMVDKCPNLLVSDAKAKAEFFRENGFSDKHIAIMIMKRPSLYTYNAHKIFKPKLEFLKSLGLSGFEIGRIMTSDPYILERSLEKSIIPRIELLRKILGSGENLVKAIKTSFSILDHTLVHIEPNMSLLKNHDVPESLILKLFFIQPKVLLQRTNRLNEIVADLKSLGFSPTKCNVLFLLALRTMTVRRKALWQEKLEVYRSFGMSKDEVYSAFKRQPQCMDASVKKIRKLMGFFTNELNLKPSAIANCPSIMILSLEKRIVPRCSVLQILMCKGLVKRDTNLIYKFRMSHSSFKERFVSKYQDVVPEVLEAYKGKIEFRGFPKDLKKSMV</sequence>
<evidence type="ECO:0000256" key="2">
    <source>
        <dbReference type="ARBA" id="ARBA00022472"/>
    </source>
</evidence>
<dbReference type="SMART" id="SM00733">
    <property type="entry name" value="Mterf"/>
    <property type="match status" value="7"/>
</dbReference>
<dbReference type="PANTHER" id="PTHR13068">
    <property type="entry name" value="CGI-12 PROTEIN-RELATED"/>
    <property type="match status" value="1"/>
</dbReference>
<dbReference type="InterPro" id="IPR003690">
    <property type="entry name" value="MTERF"/>
</dbReference>
<evidence type="ECO:0000256" key="1">
    <source>
        <dbReference type="ARBA" id="ARBA00007692"/>
    </source>
</evidence>
<keyword evidence="3" id="KW-0809">Transit peptide</keyword>
<dbReference type="GO" id="GO:0003676">
    <property type="term" value="F:nucleic acid binding"/>
    <property type="evidence" value="ECO:0007669"/>
    <property type="project" value="InterPro"/>
</dbReference>
<gene>
    <name evidence="4" type="ORF">Tsubulata_021072</name>
</gene>
<dbReference type="OrthoDB" id="637682at2759"/>
<keyword evidence="5" id="KW-1185">Reference proteome</keyword>
<dbReference type="AlphaFoldDB" id="A0A9Q0FXP6"/>
<comment type="similarity">
    <text evidence="1">Belongs to the mTERF family.</text>
</comment>
<evidence type="ECO:0000313" key="4">
    <source>
        <dbReference type="EMBL" id="KAJ4838477.1"/>
    </source>
</evidence>
<reference evidence="4" key="2">
    <citation type="journal article" date="2023" name="Plants (Basel)">
        <title>Annotation of the Turnera subulata (Passifloraceae) Draft Genome Reveals the S-Locus Evolved after the Divergence of Turneroideae from Passifloroideae in a Stepwise Manner.</title>
        <authorList>
            <person name="Henning P.M."/>
            <person name="Roalson E.H."/>
            <person name="Mir W."/>
            <person name="McCubbin A.G."/>
            <person name="Shore J.S."/>
        </authorList>
    </citation>
    <scope>NUCLEOTIDE SEQUENCE</scope>
    <source>
        <strain evidence="4">F60SS</strain>
    </source>
</reference>
<dbReference type="Gene3D" id="1.25.70.10">
    <property type="entry name" value="Transcription termination factor 3, mitochondrial"/>
    <property type="match status" value="2"/>
</dbReference>
<name>A0A9Q0FXP6_9ROSI</name>
<keyword evidence="2" id="KW-0804">Transcription</keyword>
<protein>
    <submittedName>
        <fullName evidence="4">Uncharacterized protein</fullName>
    </submittedName>
</protein>
<dbReference type="PANTHER" id="PTHR13068:SF120">
    <property type="entry name" value="TRANSCRIPTION TERMINATION FACTOR MTERF2, CHLOROPLASTIC-LIKE ISOFORM X1"/>
    <property type="match status" value="1"/>
</dbReference>
<dbReference type="GO" id="GO:0006353">
    <property type="term" value="P:DNA-templated transcription termination"/>
    <property type="evidence" value="ECO:0007669"/>
    <property type="project" value="UniProtKB-KW"/>
</dbReference>